<dbReference type="GeneID" id="105439489"/>
<dbReference type="Proteomes" id="UP000007110">
    <property type="component" value="Unassembled WGS sequence"/>
</dbReference>
<reference evidence="5" key="2">
    <citation type="submission" date="2021-01" db="UniProtKB">
        <authorList>
            <consortium name="EnsemblMetazoa"/>
        </authorList>
    </citation>
    <scope>IDENTIFICATION</scope>
</reference>
<feature type="region of interest" description="Disordered" evidence="4">
    <location>
        <begin position="93"/>
        <end position="128"/>
    </location>
</feature>
<evidence type="ECO:0000256" key="3">
    <source>
        <dbReference type="SAM" id="Coils"/>
    </source>
</evidence>
<dbReference type="RefSeq" id="XP_030850982.1">
    <property type="nucleotide sequence ID" value="XM_030995122.1"/>
</dbReference>
<dbReference type="FunCoup" id="A0A7M7PH13">
    <property type="interactions" value="397"/>
</dbReference>
<dbReference type="GO" id="GO:0048477">
    <property type="term" value="P:oogenesis"/>
    <property type="evidence" value="ECO:0000318"/>
    <property type="project" value="GO_Central"/>
</dbReference>
<feature type="coiled-coil region" evidence="3">
    <location>
        <begin position="58"/>
        <end position="92"/>
    </location>
</feature>
<name>A0A7M7PH13_STRPU</name>
<organism evidence="5 6">
    <name type="scientific">Strongylocentrotus purpuratus</name>
    <name type="common">Purple sea urchin</name>
    <dbReference type="NCBI Taxonomy" id="7668"/>
    <lineage>
        <taxon>Eukaryota</taxon>
        <taxon>Metazoa</taxon>
        <taxon>Echinodermata</taxon>
        <taxon>Eleutherozoa</taxon>
        <taxon>Echinozoa</taxon>
        <taxon>Echinoidea</taxon>
        <taxon>Euechinoidea</taxon>
        <taxon>Echinacea</taxon>
        <taxon>Camarodonta</taxon>
        <taxon>Echinidea</taxon>
        <taxon>Strongylocentrotidae</taxon>
        <taxon>Strongylocentrotus</taxon>
    </lineage>
</organism>
<feature type="compositionally biased region" description="Basic and acidic residues" evidence="4">
    <location>
        <begin position="99"/>
        <end position="114"/>
    </location>
</feature>
<keyword evidence="6" id="KW-1185">Reference proteome</keyword>
<dbReference type="GO" id="GO:0042138">
    <property type="term" value="P:meiotic DNA double-strand break formation"/>
    <property type="evidence" value="ECO:0000318"/>
    <property type="project" value="GO_Central"/>
</dbReference>
<proteinExistence type="inferred from homology"/>
<evidence type="ECO:0000256" key="2">
    <source>
        <dbReference type="ARBA" id="ARBA00093453"/>
    </source>
</evidence>
<feature type="compositionally biased region" description="Low complexity" evidence="4">
    <location>
        <begin position="323"/>
        <end position="332"/>
    </location>
</feature>
<evidence type="ECO:0000313" key="6">
    <source>
        <dbReference type="Proteomes" id="UP000007110"/>
    </source>
</evidence>
<dbReference type="GO" id="GO:0006310">
    <property type="term" value="P:DNA recombination"/>
    <property type="evidence" value="ECO:0007669"/>
    <property type="project" value="InterPro"/>
</dbReference>
<dbReference type="InterPro" id="IPR025888">
    <property type="entry name" value="MEI4"/>
</dbReference>
<dbReference type="OMA" id="RASSEMM"/>
<evidence type="ECO:0000256" key="4">
    <source>
        <dbReference type="SAM" id="MobiDB-lite"/>
    </source>
</evidence>
<dbReference type="PANTHER" id="PTHR28575:SF1">
    <property type="entry name" value="MEIOSIS-SPECIFIC PROTEIN MEI4"/>
    <property type="match status" value="1"/>
</dbReference>
<feature type="region of interest" description="Disordered" evidence="4">
    <location>
        <begin position="323"/>
        <end position="392"/>
    </location>
</feature>
<dbReference type="GO" id="GO:0007283">
    <property type="term" value="P:spermatogenesis"/>
    <property type="evidence" value="ECO:0000318"/>
    <property type="project" value="GO_Central"/>
</dbReference>
<dbReference type="OrthoDB" id="6351423at2759"/>
<dbReference type="GO" id="GO:0007129">
    <property type="term" value="P:homologous chromosome pairing at meiosis"/>
    <property type="evidence" value="ECO:0000318"/>
    <property type="project" value="GO_Central"/>
</dbReference>
<feature type="region of interest" description="Disordered" evidence="4">
    <location>
        <begin position="1"/>
        <end position="22"/>
    </location>
</feature>
<reference evidence="6" key="1">
    <citation type="submission" date="2015-02" db="EMBL/GenBank/DDBJ databases">
        <title>Genome sequencing for Strongylocentrotus purpuratus.</title>
        <authorList>
            <person name="Murali S."/>
            <person name="Liu Y."/>
            <person name="Vee V."/>
            <person name="English A."/>
            <person name="Wang M."/>
            <person name="Skinner E."/>
            <person name="Han Y."/>
            <person name="Muzny D.M."/>
            <person name="Worley K.C."/>
            <person name="Gibbs R.A."/>
        </authorList>
    </citation>
    <scope>NUCLEOTIDE SEQUENCE</scope>
</reference>
<evidence type="ECO:0000313" key="5">
    <source>
        <dbReference type="EnsemblMetazoa" id="XP_030850982"/>
    </source>
</evidence>
<keyword evidence="1" id="KW-0469">Meiosis</keyword>
<dbReference type="KEGG" id="spu:105439489"/>
<comment type="similarity">
    <text evidence="2">Belongs to the MEI4L family.</text>
</comment>
<dbReference type="GO" id="GO:0000800">
    <property type="term" value="C:lateral element"/>
    <property type="evidence" value="ECO:0000318"/>
    <property type="project" value="GO_Central"/>
</dbReference>
<accession>A0A7M7PH13</accession>
<keyword evidence="3" id="KW-0175">Coiled coil</keyword>
<dbReference type="AlphaFoldDB" id="A0A7M7PH13"/>
<dbReference type="EnsemblMetazoa" id="XM_030995122">
    <property type="protein sequence ID" value="XP_030850982"/>
    <property type="gene ID" value="LOC105439489"/>
</dbReference>
<sequence>MEATHSAPGEPSSLAAQETHDIQLDPSFVDRLKVAAATAIIKQKPATMSGKDYAKQLAERLKKKEDSWKAKANNLEMELLKTKQELLLAKTKTSLPHSINEREAANTSHSHSETNTDEPAFLTPPSSSEEYHHIDHQMALSRNTKFLHSLSTLSTLSRTDDDVKVMERSSEIIVNSVKFAVEYITGKSKGKAPCHHLSSRMLQKAADAIVKTLDTRLPSGCRDDVVSLVGELVKSVLDAVIENSKICNTYSQRESCCILLRLSKSSHLLPTILTAILEKLEMVSTSLRNIRLHGNHLDVQLLENSFFLFSTMEDILVSVQTSSSDASSSKGSCMEGQGTLFSKKETSSQNRTTSGEHSRHVPSPNCDDDDNTEGQDARGKSVRGKTGNQTRKLSLEQGFRTNVQQRLEDSLLHISHDFPLYAQYVWRLTGILELMNE</sequence>
<dbReference type="Pfam" id="PF13971">
    <property type="entry name" value="Mei4"/>
    <property type="match status" value="1"/>
</dbReference>
<protein>
    <submittedName>
        <fullName evidence="5">Uncharacterized protein</fullName>
    </submittedName>
</protein>
<dbReference type="InParanoid" id="A0A7M7PH13"/>
<evidence type="ECO:0000256" key="1">
    <source>
        <dbReference type="ARBA" id="ARBA00023254"/>
    </source>
</evidence>
<dbReference type="PANTHER" id="PTHR28575">
    <property type="entry name" value="MEIOSIS-SPECIFIC PROTEIN MEI4"/>
    <property type="match status" value="1"/>
</dbReference>